<dbReference type="Proteomes" id="UP000008820">
    <property type="component" value="Chromosome 3"/>
</dbReference>
<dbReference type="InterPro" id="IPR036921">
    <property type="entry name" value="PurM-like_N_sf"/>
</dbReference>
<proteinExistence type="predicted"/>
<organism evidence="6 7">
    <name type="scientific">Aedes aegypti</name>
    <name type="common">Yellowfever mosquito</name>
    <name type="synonym">Culex aegypti</name>
    <dbReference type="NCBI Taxonomy" id="7159"/>
    <lineage>
        <taxon>Eukaryota</taxon>
        <taxon>Metazoa</taxon>
        <taxon>Ecdysozoa</taxon>
        <taxon>Arthropoda</taxon>
        <taxon>Hexapoda</taxon>
        <taxon>Insecta</taxon>
        <taxon>Pterygota</taxon>
        <taxon>Neoptera</taxon>
        <taxon>Endopterygota</taxon>
        <taxon>Diptera</taxon>
        <taxon>Nematocera</taxon>
        <taxon>Culicoidea</taxon>
        <taxon>Culicidae</taxon>
        <taxon>Culicinae</taxon>
        <taxon>Aedini</taxon>
        <taxon>Aedes</taxon>
        <taxon>Stegomyia</taxon>
    </lineage>
</organism>
<name>A0A6I8U8D5_AEDAE</name>
<dbReference type="PIRSF" id="PIRSF036407">
    <property type="entry name" value="Selenphspht_syn"/>
    <property type="match status" value="1"/>
</dbReference>
<sequence length="423" mass="46141">MATGDCFPFVALVSFIFSLRFSAVSFGTNNARNFAHHQKLPLSWVAMFDPTQHGLSRDFRLTKFSTLRGCGSKIPQDVLDRLLRGVYSEQFAKEEQSDRTVDDKQSGSDSAEGVGIGLDSSVIPLKHDLHLVQTVDFFYPLIDDPYMLGRIALANVVSDVYAVGALEIDEIKLVCSAPTEFSDEERDIVVPIIIKGFQDAAAESKSRVKIGSIALNPWCIIGGIATAVCHKSELIMPYYAQVGDSLVLTKPLGTQLATNAFIWMTEESDNWKKLTDKLSKSDIEKTYVIAMESMSRLNKSGAELMHKFKAHAATDVTGFGLFGHADNLAKFQKESVDFEIHTLPIIKNVVQIAELLGRSAKLLAGKAVETSGGLLISLPAENAQGFCEEYEAVSGHAAWIVGRVVAGSRTVKMSSNPTIISAE</sequence>
<dbReference type="Gene3D" id="3.30.1330.10">
    <property type="entry name" value="PurM-like, N-terminal domain"/>
    <property type="match status" value="1"/>
</dbReference>
<dbReference type="InParanoid" id="A0A6I8U8D5"/>
<protein>
    <recommendedName>
        <fullName evidence="8">Selenophosphate synthetase</fullName>
    </recommendedName>
</protein>
<dbReference type="PANTHER" id="PTHR10256">
    <property type="entry name" value="SELENIDE, WATER DIKINASE"/>
    <property type="match status" value="1"/>
</dbReference>
<dbReference type="GO" id="GO:0004756">
    <property type="term" value="F:selenide, water dikinase activity"/>
    <property type="evidence" value="ECO:0007669"/>
    <property type="project" value="TreeGrafter"/>
</dbReference>
<dbReference type="OrthoDB" id="409395at2759"/>
<keyword evidence="7" id="KW-1185">Reference proteome</keyword>
<keyword evidence="2" id="KW-0547">Nucleotide-binding</keyword>
<dbReference type="InterPro" id="IPR016188">
    <property type="entry name" value="PurM-like_N"/>
</dbReference>
<evidence type="ECO:0000256" key="2">
    <source>
        <dbReference type="ARBA" id="ARBA00022741"/>
    </source>
</evidence>
<reference evidence="6 7" key="1">
    <citation type="submission" date="2017-06" db="EMBL/GenBank/DDBJ databases">
        <title>Aedes aegypti genome working group (AGWG) sequencing and assembly.</title>
        <authorList>
            <consortium name="Aedes aegypti Genome Working Group (AGWG)"/>
            <person name="Matthews B.J."/>
        </authorList>
    </citation>
    <scope>NUCLEOTIDE SEQUENCE [LARGE SCALE GENOMIC DNA]</scope>
    <source>
        <strain evidence="6 7">LVP_AGWG</strain>
    </source>
</reference>
<accession>A0A6I8U8D5</accession>
<dbReference type="EnsemblMetazoa" id="AAEL027637-RA">
    <property type="protein sequence ID" value="AAEL027637-PA"/>
    <property type="gene ID" value="AAEL027637"/>
</dbReference>
<dbReference type="Gene3D" id="3.90.650.10">
    <property type="entry name" value="PurM-like C-terminal domain"/>
    <property type="match status" value="1"/>
</dbReference>
<dbReference type="CDD" id="cd02195">
    <property type="entry name" value="SelD"/>
    <property type="match status" value="1"/>
</dbReference>
<dbReference type="GO" id="GO:0005524">
    <property type="term" value="F:ATP binding"/>
    <property type="evidence" value="ECO:0007669"/>
    <property type="project" value="UniProtKB-KW"/>
</dbReference>
<evidence type="ECO:0000256" key="5">
    <source>
        <dbReference type="ARBA" id="ARBA00023266"/>
    </source>
</evidence>
<evidence type="ECO:0000256" key="1">
    <source>
        <dbReference type="ARBA" id="ARBA00022679"/>
    </source>
</evidence>
<dbReference type="SUPFAM" id="SSF56042">
    <property type="entry name" value="PurM C-terminal domain-like"/>
    <property type="match status" value="1"/>
</dbReference>
<dbReference type="InterPro" id="IPR036676">
    <property type="entry name" value="PurM-like_C_sf"/>
</dbReference>
<dbReference type="InterPro" id="IPR004536">
    <property type="entry name" value="SPS/SelD"/>
</dbReference>
<keyword evidence="4" id="KW-0067">ATP-binding</keyword>
<dbReference type="GO" id="GO:0016260">
    <property type="term" value="P:selenocysteine biosynthetic process"/>
    <property type="evidence" value="ECO:0007669"/>
    <property type="project" value="TreeGrafter"/>
</dbReference>
<evidence type="ECO:0000256" key="3">
    <source>
        <dbReference type="ARBA" id="ARBA00022777"/>
    </source>
</evidence>
<evidence type="ECO:0008006" key="8">
    <source>
        <dbReference type="Google" id="ProtNLM"/>
    </source>
</evidence>
<keyword evidence="1" id="KW-0808">Transferase</keyword>
<evidence type="ECO:0000313" key="6">
    <source>
        <dbReference type="EnsemblMetazoa" id="AAEL027637-PA"/>
    </source>
</evidence>
<reference evidence="6" key="2">
    <citation type="submission" date="2020-05" db="UniProtKB">
        <authorList>
            <consortium name="EnsemblMetazoa"/>
        </authorList>
    </citation>
    <scope>IDENTIFICATION</scope>
    <source>
        <strain evidence="6">LVP_AGWG</strain>
    </source>
</reference>
<keyword evidence="3" id="KW-0418">Kinase</keyword>
<dbReference type="InterPro" id="IPR010918">
    <property type="entry name" value="PurM-like_C_dom"/>
</dbReference>
<dbReference type="Pfam" id="PF02769">
    <property type="entry name" value="AIRS_C"/>
    <property type="match status" value="1"/>
</dbReference>
<keyword evidence="5" id="KW-0711">Selenium</keyword>
<dbReference type="NCBIfam" id="TIGR00476">
    <property type="entry name" value="selD"/>
    <property type="match status" value="1"/>
</dbReference>
<dbReference type="GO" id="GO:0005737">
    <property type="term" value="C:cytoplasm"/>
    <property type="evidence" value="ECO:0007669"/>
    <property type="project" value="TreeGrafter"/>
</dbReference>
<dbReference type="Pfam" id="PF00586">
    <property type="entry name" value="AIRS"/>
    <property type="match status" value="1"/>
</dbReference>
<gene>
    <name evidence="6" type="primary">110677916</name>
</gene>
<dbReference type="SUPFAM" id="SSF55326">
    <property type="entry name" value="PurM N-terminal domain-like"/>
    <property type="match status" value="1"/>
</dbReference>
<evidence type="ECO:0000313" key="7">
    <source>
        <dbReference type="Proteomes" id="UP000008820"/>
    </source>
</evidence>
<dbReference type="PANTHER" id="PTHR10256:SF0">
    <property type="entry name" value="INACTIVE SELENIDE, WATER DIKINASE-LIKE PROTEIN-RELATED"/>
    <property type="match status" value="1"/>
</dbReference>
<dbReference type="AlphaFoldDB" id="A0A6I8U8D5"/>
<evidence type="ECO:0000256" key="4">
    <source>
        <dbReference type="ARBA" id="ARBA00022840"/>
    </source>
</evidence>